<sequence>MSRFQPTPRHSLTRGAAAAAARAINAHRVPSLRALAEVIAVTVKIEGEKPDIIVRNGRFGTLYLPCSAITPTRFYAVNWTNGQHTFDCDEVTGRHLVKRIEAYSQTLAA</sequence>
<evidence type="ECO:0000313" key="1">
    <source>
        <dbReference type="EMBL" id="EFH86595.1"/>
    </source>
</evidence>
<dbReference type="EMBL" id="ADVG01000002">
    <property type="protein sequence ID" value="EFH86595.1"/>
    <property type="molecule type" value="Genomic_DNA"/>
</dbReference>
<dbReference type="InParanoid" id="D6TLE5"/>
<dbReference type="RefSeq" id="WP_007911050.1">
    <property type="nucleotide sequence ID" value="NZ_ADVG01000002.1"/>
</dbReference>
<reference evidence="1 2" key="1">
    <citation type="journal article" date="2011" name="Stand. Genomic Sci.">
        <title>Non-contiguous finished genome sequence and contextual data of the filamentous soil bacterium Ktedonobacter racemifer type strain (SOSP1-21).</title>
        <authorList>
            <person name="Chang Y.J."/>
            <person name="Land M."/>
            <person name="Hauser L."/>
            <person name="Chertkov O."/>
            <person name="Del Rio T.G."/>
            <person name="Nolan M."/>
            <person name="Copeland A."/>
            <person name="Tice H."/>
            <person name="Cheng J.F."/>
            <person name="Lucas S."/>
            <person name="Han C."/>
            <person name="Goodwin L."/>
            <person name="Pitluck S."/>
            <person name="Ivanova N."/>
            <person name="Ovchinikova G."/>
            <person name="Pati A."/>
            <person name="Chen A."/>
            <person name="Palaniappan K."/>
            <person name="Mavromatis K."/>
            <person name="Liolios K."/>
            <person name="Brettin T."/>
            <person name="Fiebig A."/>
            <person name="Rohde M."/>
            <person name="Abt B."/>
            <person name="Goker M."/>
            <person name="Detter J.C."/>
            <person name="Woyke T."/>
            <person name="Bristow J."/>
            <person name="Eisen J.A."/>
            <person name="Markowitz V."/>
            <person name="Hugenholtz P."/>
            <person name="Kyrpides N.C."/>
            <person name="Klenk H.P."/>
            <person name="Lapidus A."/>
        </authorList>
    </citation>
    <scope>NUCLEOTIDE SEQUENCE [LARGE SCALE GENOMIC DNA]</scope>
    <source>
        <strain evidence="2">DSM 44963</strain>
    </source>
</reference>
<keyword evidence="2" id="KW-1185">Reference proteome</keyword>
<accession>D6TLE5</accession>
<dbReference type="AlphaFoldDB" id="D6TLE5"/>
<proteinExistence type="predicted"/>
<evidence type="ECO:0000313" key="2">
    <source>
        <dbReference type="Proteomes" id="UP000004508"/>
    </source>
</evidence>
<name>D6TLE5_KTERA</name>
<protein>
    <submittedName>
        <fullName evidence="1">Uncharacterized protein</fullName>
    </submittedName>
</protein>
<organism evidence="1 2">
    <name type="scientific">Ktedonobacter racemifer DSM 44963</name>
    <dbReference type="NCBI Taxonomy" id="485913"/>
    <lineage>
        <taxon>Bacteria</taxon>
        <taxon>Bacillati</taxon>
        <taxon>Chloroflexota</taxon>
        <taxon>Ktedonobacteria</taxon>
        <taxon>Ktedonobacterales</taxon>
        <taxon>Ktedonobacteraceae</taxon>
        <taxon>Ktedonobacter</taxon>
    </lineage>
</organism>
<dbReference type="STRING" id="485913.Krac_7898"/>
<gene>
    <name evidence="1" type="ORF">Krac_7898</name>
</gene>
<comment type="caution">
    <text evidence="1">The sequence shown here is derived from an EMBL/GenBank/DDBJ whole genome shotgun (WGS) entry which is preliminary data.</text>
</comment>
<dbReference type="Proteomes" id="UP000004508">
    <property type="component" value="Unassembled WGS sequence"/>
</dbReference>